<keyword evidence="7" id="KW-0998">Cell outer membrane</keyword>
<dbReference type="eggNOG" id="COG1538">
    <property type="taxonomic scope" value="Bacteria"/>
</dbReference>
<gene>
    <name evidence="8" type="ordered locus">Lbys_3123</name>
</gene>
<evidence type="ECO:0000256" key="6">
    <source>
        <dbReference type="ARBA" id="ARBA00023136"/>
    </source>
</evidence>
<evidence type="ECO:0000256" key="1">
    <source>
        <dbReference type="ARBA" id="ARBA00004442"/>
    </source>
</evidence>
<keyword evidence="3" id="KW-0813">Transport</keyword>
<dbReference type="KEGG" id="lby:Lbys_3123"/>
<dbReference type="GO" id="GO:0009279">
    <property type="term" value="C:cell outer membrane"/>
    <property type="evidence" value="ECO:0007669"/>
    <property type="project" value="UniProtKB-SubCell"/>
</dbReference>
<organism evidence="8 9">
    <name type="scientific">Leadbetterella byssophila (strain DSM 17132 / JCM 16389 / KACC 11308 / NBRC 106382 / 4M15)</name>
    <dbReference type="NCBI Taxonomy" id="649349"/>
    <lineage>
        <taxon>Bacteria</taxon>
        <taxon>Pseudomonadati</taxon>
        <taxon>Bacteroidota</taxon>
        <taxon>Cytophagia</taxon>
        <taxon>Cytophagales</taxon>
        <taxon>Leadbetterellaceae</taxon>
        <taxon>Leadbetterella</taxon>
    </lineage>
</organism>
<dbReference type="Proteomes" id="UP000007435">
    <property type="component" value="Chromosome"/>
</dbReference>
<comment type="subcellular location">
    <subcellularLocation>
        <location evidence="1">Cell outer membrane</location>
    </subcellularLocation>
</comment>
<evidence type="ECO:0000256" key="7">
    <source>
        <dbReference type="ARBA" id="ARBA00023237"/>
    </source>
</evidence>
<evidence type="ECO:0000256" key="5">
    <source>
        <dbReference type="ARBA" id="ARBA00022692"/>
    </source>
</evidence>
<reference key="1">
    <citation type="submission" date="2010-11" db="EMBL/GenBank/DDBJ databases">
        <title>The complete genome of Leadbetterella byssophila DSM 17132.</title>
        <authorList>
            <consortium name="US DOE Joint Genome Institute (JGI-PGF)"/>
            <person name="Lucas S."/>
            <person name="Copeland A."/>
            <person name="Lapidus A."/>
            <person name="Glavina del Rio T."/>
            <person name="Dalin E."/>
            <person name="Tice H."/>
            <person name="Bruce D."/>
            <person name="Goodwin L."/>
            <person name="Pitluck S."/>
            <person name="Kyrpides N."/>
            <person name="Mavromatis K."/>
            <person name="Ivanova N."/>
            <person name="Teshima H."/>
            <person name="Brettin T."/>
            <person name="Detter J.C."/>
            <person name="Han C."/>
            <person name="Tapia R."/>
            <person name="Land M."/>
            <person name="Hauser L."/>
            <person name="Markowitz V."/>
            <person name="Cheng J.-F."/>
            <person name="Hugenholtz P."/>
            <person name="Woyke T."/>
            <person name="Wu D."/>
            <person name="Tindall B."/>
            <person name="Pomrenke H.G."/>
            <person name="Brambilla E."/>
            <person name="Klenk H.-P."/>
            <person name="Eisen J.A."/>
        </authorList>
    </citation>
    <scope>NUCLEOTIDE SEQUENCE [LARGE SCALE GENOMIC DNA]</scope>
    <source>
        <strain>DSM 17132</strain>
    </source>
</reference>
<dbReference type="Gene3D" id="1.20.1600.10">
    <property type="entry name" value="Outer membrane efflux proteins (OEP)"/>
    <property type="match status" value="1"/>
</dbReference>
<evidence type="ECO:0000256" key="4">
    <source>
        <dbReference type="ARBA" id="ARBA00022452"/>
    </source>
</evidence>
<dbReference type="GO" id="GO:0015562">
    <property type="term" value="F:efflux transmembrane transporter activity"/>
    <property type="evidence" value="ECO:0007669"/>
    <property type="project" value="InterPro"/>
</dbReference>
<dbReference type="PANTHER" id="PTHR30026:SF20">
    <property type="entry name" value="OUTER MEMBRANE PROTEIN TOLC"/>
    <property type="match status" value="1"/>
</dbReference>
<keyword evidence="6" id="KW-0472">Membrane</keyword>
<evidence type="ECO:0000313" key="9">
    <source>
        <dbReference type="Proteomes" id="UP000007435"/>
    </source>
</evidence>
<keyword evidence="4" id="KW-1134">Transmembrane beta strand</keyword>
<dbReference type="AlphaFoldDB" id="E4RV46"/>
<dbReference type="GO" id="GO:1990281">
    <property type="term" value="C:efflux pump complex"/>
    <property type="evidence" value="ECO:0007669"/>
    <property type="project" value="TreeGrafter"/>
</dbReference>
<sequence>MDISSRNLYAQKKLSLKALTLHLLYCENNKNLQGMKSKIFVTGVLLFFGALRTHAQTVITLQDALKYALANSEAIKKAQYDIENGLNVVKETRAGAKPQVNATSTVTLNPVVQQFVLPAEAFGGTPGEFIAIKAGQTWNGMTQVQVSQQLYNQQLFTGLKAAKGSAEFYSLMKELSEENVVQQVATNYYQVLVNQHKLGLIEDNLERVKKLESVLQGLVDNGLGKKIDVDRVKVNKVNLETQKTQLLNAIDLQKNVLKYSMSMPISEPIELHTEDLQKLETLAASLNISPEVDVESLLNIKVLRKQEELLGLNRDAMRADFYPRASLSGQWIQNTQSNKFNLYTGNALNYSMLNFTLNINIPIYDGGAKRARLDQAKVDLLKQKEEIKGTSNALKMAYESAKIQMKNSLESIHNQKANLELAQEVYDNINNNYRLGLANLTDLLNAEAELTSTQNAYSDALLQFKVAEIELMKARGEIKNLAIN</sequence>
<protein>
    <submittedName>
        <fullName evidence="8">Outer membrane efflux protein</fullName>
    </submittedName>
</protein>
<dbReference type="PANTHER" id="PTHR30026">
    <property type="entry name" value="OUTER MEMBRANE PROTEIN TOLC"/>
    <property type="match status" value="1"/>
</dbReference>
<reference evidence="8 9" key="2">
    <citation type="journal article" date="2011" name="Stand. Genomic Sci.">
        <title>Complete genome sequence of Leadbetterella byssophila type strain (4M15).</title>
        <authorList>
            <person name="Abt B."/>
            <person name="Teshima H."/>
            <person name="Lucas S."/>
            <person name="Lapidus A."/>
            <person name="Del Rio T.G."/>
            <person name="Nolan M."/>
            <person name="Tice H."/>
            <person name="Cheng J.F."/>
            <person name="Pitluck S."/>
            <person name="Liolios K."/>
            <person name="Pagani I."/>
            <person name="Ivanova N."/>
            <person name="Mavromatis K."/>
            <person name="Pati A."/>
            <person name="Tapia R."/>
            <person name="Han C."/>
            <person name="Goodwin L."/>
            <person name="Chen A."/>
            <person name="Palaniappan K."/>
            <person name="Land M."/>
            <person name="Hauser L."/>
            <person name="Chang Y.J."/>
            <person name="Jeffries C.D."/>
            <person name="Rohde M."/>
            <person name="Goker M."/>
            <person name="Tindall B.J."/>
            <person name="Detter J.C."/>
            <person name="Woyke T."/>
            <person name="Bristow J."/>
            <person name="Eisen J.A."/>
            <person name="Markowitz V."/>
            <person name="Hugenholtz P."/>
            <person name="Klenk H.P."/>
            <person name="Kyrpides N.C."/>
        </authorList>
    </citation>
    <scope>NUCLEOTIDE SEQUENCE [LARGE SCALE GENOMIC DNA]</scope>
    <source>
        <strain evidence="9">DSM 17132 / JCM 16389 / KACC 11308 / NBRC 106382 / 4M15</strain>
    </source>
</reference>
<dbReference type="Pfam" id="PF02321">
    <property type="entry name" value="OEP"/>
    <property type="match status" value="1"/>
</dbReference>
<dbReference type="STRING" id="649349.Lbys_3123"/>
<proteinExistence type="inferred from homology"/>
<dbReference type="InterPro" id="IPR051906">
    <property type="entry name" value="TolC-like"/>
</dbReference>
<dbReference type="GO" id="GO:0015288">
    <property type="term" value="F:porin activity"/>
    <property type="evidence" value="ECO:0007669"/>
    <property type="project" value="TreeGrafter"/>
</dbReference>
<dbReference type="OrthoDB" id="1674454at2"/>
<accession>E4RV46</accession>
<evidence type="ECO:0000313" key="8">
    <source>
        <dbReference type="EMBL" id="ADQ18784.1"/>
    </source>
</evidence>
<keyword evidence="5" id="KW-0812">Transmembrane</keyword>
<dbReference type="InterPro" id="IPR003423">
    <property type="entry name" value="OMP_efflux"/>
</dbReference>
<dbReference type="EMBL" id="CP002305">
    <property type="protein sequence ID" value="ADQ18784.1"/>
    <property type="molecule type" value="Genomic_DNA"/>
</dbReference>
<dbReference type="SUPFAM" id="SSF56954">
    <property type="entry name" value="Outer membrane efflux proteins (OEP)"/>
    <property type="match status" value="1"/>
</dbReference>
<dbReference type="HOGENOM" id="CLU_012817_10_0_10"/>
<evidence type="ECO:0000256" key="3">
    <source>
        <dbReference type="ARBA" id="ARBA00022448"/>
    </source>
</evidence>
<comment type="similarity">
    <text evidence="2">Belongs to the outer membrane factor (OMF) (TC 1.B.17) family.</text>
</comment>
<evidence type="ECO:0000256" key="2">
    <source>
        <dbReference type="ARBA" id="ARBA00007613"/>
    </source>
</evidence>
<keyword evidence="9" id="KW-1185">Reference proteome</keyword>
<name>E4RV46_LEAB4</name>